<protein>
    <submittedName>
        <fullName evidence="2">Uncharacterized protein</fullName>
    </submittedName>
</protein>
<organism evidence="2">
    <name type="scientific">Fagus sylvatica</name>
    <name type="common">Beechnut</name>
    <dbReference type="NCBI Taxonomy" id="28930"/>
    <lineage>
        <taxon>Eukaryota</taxon>
        <taxon>Viridiplantae</taxon>
        <taxon>Streptophyta</taxon>
        <taxon>Embryophyta</taxon>
        <taxon>Tracheophyta</taxon>
        <taxon>Spermatophyta</taxon>
        <taxon>Magnoliopsida</taxon>
        <taxon>eudicotyledons</taxon>
        <taxon>Gunneridae</taxon>
        <taxon>Pentapetalae</taxon>
        <taxon>rosids</taxon>
        <taxon>fabids</taxon>
        <taxon>Fagales</taxon>
        <taxon>Fagaceae</taxon>
        <taxon>Fagus</taxon>
    </lineage>
</organism>
<evidence type="ECO:0000313" key="2">
    <source>
        <dbReference type="EMBL" id="SPD01187.1"/>
    </source>
</evidence>
<feature type="region of interest" description="Disordered" evidence="1">
    <location>
        <begin position="78"/>
        <end position="103"/>
    </location>
</feature>
<proteinExistence type="predicted"/>
<feature type="region of interest" description="Disordered" evidence="1">
    <location>
        <begin position="1"/>
        <end position="26"/>
    </location>
</feature>
<dbReference type="EMBL" id="OIVN01002168">
    <property type="protein sequence ID" value="SPD01187.1"/>
    <property type="molecule type" value="Genomic_DNA"/>
</dbReference>
<dbReference type="AlphaFoldDB" id="A0A2N9GF48"/>
<accession>A0A2N9GF48</accession>
<dbReference type="PANTHER" id="PTHR46250">
    <property type="entry name" value="MYB/SANT-LIKE DNA-BINDING DOMAIN PROTEIN-RELATED"/>
    <property type="match status" value="1"/>
</dbReference>
<feature type="compositionally biased region" description="Polar residues" evidence="1">
    <location>
        <begin position="8"/>
        <end position="26"/>
    </location>
</feature>
<dbReference type="PANTHER" id="PTHR46250:SF18">
    <property type="entry name" value="MYB_SANT-LIKE DOMAIN-CONTAINING PROTEIN"/>
    <property type="match status" value="1"/>
</dbReference>
<gene>
    <name evidence="2" type="ORF">FSB_LOCUS29069</name>
</gene>
<sequence length="173" mass="19128">MQQRKVKSTGSKNGSMQSGSKHQWTTTEDAKLVECLVDMAENGAQPHNVKGHHDAAGLRNKPIPHYDDLAHVFRKDKATGFSAEGPSDMTQTVDREEAEENEDLYDTDDFLASTQDPLVATSLASTQGPPEAGSPDNHLVLQHQHQPGGRKERKAIQTDYFFTLGGHFKKLYV</sequence>
<name>A0A2N9GF48_FAGSY</name>
<feature type="region of interest" description="Disordered" evidence="1">
    <location>
        <begin position="123"/>
        <end position="153"/>
    </location>
</feature>
<evidence type="ECO:0000256" key="1">
    <source>
        <dbReference type="SAM" id="MobiDB-lite"/>
    </source>
</evidence>
<reference evidence="2" key="1">
    <citation type="submission" date="2018-02" db="EMBL/GenBank/DDBJ databases">
        <authorList>
            <person name="Cohen D.B."/>
            <person name="Kent A.D."/>
        </authorList>
    </citation>
    <scope>NUCLEOTIDE SEQUENCE</scope>
</reference>